<dbReference type="AlphaFoldDB" id="A0AAW8AX94"/>
<dbReference type="Proteomes" id="UP001244490">
    <property type="component" value="Unassembled WGS sequence"/>
</dbReference>
<protein>
    <recommendedName>
        <fullName evidence="3">Cellulose synthase operon protein C</fullName>
    </recommendedName>
</protein>
<evidence type="ECO:0008006" key="3">
    <source>
        <dbReference type="Google" id="ProtNLM"/>
    </source>
</evidence>
<comment type="caution">
    <text evidence="1">The sequence shown here is derived from an EMBL/GenBank/DDBJ whole genome shotgun (WGS) entry which is preliminary data.</text>
</comment>
<feature type="non-terminal residue" evidence="1">
    <location>
        <position position="72"/>
    </location>
</feature>
<dbReference type="RefSeq" id="WP_305202812.1">
    <property type="nucleotide sequence ID" value="NZ_JAUUIA010001298.1"/>
</dbReference>
<evidence type="ECO:0000313" key="1">
    <source>
        <dbReference type="EMBL" id="MDP0971834.1"/>
    </source>
</evidence>
<proteinExistence type="predicted"/>
<name>A0AAW8AX94_KLEPN</name>
<gene>
    <name evidence="1" type="ORF">Q6294_33400</name>
</gene>
<dbReference type="EMBL" id="JAUUIA010001298">
    <property type="protein sequence ID" value="MDP0971834.1"/>
    <property type="molecule type" value="Genomic_DNA"/>
</dbReference>
<sequence>MNEKDWAGAERELASVKPGDDRTVARELRGNWLRLGFEQMEQKNLPKARAIFEALQRDYPAHAAGPYGLGRV</sequence>
<accession>A0AAW8AX94</accession>
<organism evidence="1 2">
    <name type="scientific">Klebsiella pneumoniae</name>
    <dbReference type="NCBI Taxonomy" id="573"/>
    <lineage>
        <taxon>Bacteria</taxon>
        <taxon>Pseudomonadati</taxon>
        <taxon>Pseudomonadota</taxon>
        <taxon>Gammaproteobacteria</taxon>
        <taxon>Enterobacterales</taxon>
        <taxon>Enterobacteriaceae</taxon>
        <taxon>Klebsiella/Raoultella group</taxon>
        <taxon>Klebsiella</taxon>
        <taxon>Klebsiella pneumoniae complex</taxon>
    </lineage>
</organism>
<evidence type="ECO:0000313" key="2">
    <source>
        <dbReference type="Proteomes" id="UP001244490"/>
    </source>
</evidence>
<reference evidence="1" key="1">
    <citation type="submission" date="2023-07" db="EMBL/GenBank/DDBJ databases">
        <authorList>
            <person name="Peng Z."/>
        </authorList>
    </citation>
    <scope>NUCLEOTIDE SEQUENCE</scope>
    <source>
        <strain evidence="1">KP219</strain>
    </source>
</reference>